<feature type="transmembrane region" description="Helical" evidence="1">
    <location>
        <begin position="190"/>
        <end position="208"/>
    </location>
</feature>
<proteinExistence type="predicted"/>
<keyword evidence="1" id="KW-1133">Transmembrane helix</keyword>
<accession>A0A7D6ZX89</accession>
<sequence>MRKWNVYLTSLLILSTNSLLYGIVSAYSKAYLSLWSVSHYFTYSLVLFLFSKISIGTNFKSSFVKRIFTISVIMNAVTIFLGWHLAVLDRDSSNFIFTCLVIIIVTIVVFGMTIYSMKNSTKNDDKYMNCKISLKDEIKVNSEIIEGKDIINIERKSIILNSALVFIEYILIVVLYLVIPRMLKQSDYRIILVLLSIPVILGLILVNGHKNKLYYNQKKIYLKSTIIETILIVLGISIVFFFEGVIYYKTNFLNFFVLIVPISMLYSIFNTNYKISVYYYNILKNEEKK</sequence>
<evidence type="ECO:0000313" key="3">
    <source>
        <dbReference type="Proteomes" id="UP000512286"/>
    </source>
</evidence>
<dbReference type="AlphaFoldDB" id="A0A7D6ZX89"/>
<feature type="transmembrane region" description="Helical" evidence="1">
    <location>
        <begin position="252"/>
        <end position="269"/>
    </location>
</feature>
<gene>
    <name evidence="2" type="ORF">HZF06_22080</name>
</gene>
<feature type="transmembrane region" description="Helical" evidence="1">
    <location>
        <begin position="95"/>
        <end position="117"/>
    </location>
</feature>
<feature type="transmembrane region" description="Helical" evidence="1">
    <location>
        <begin position="220"/>
        <end position="246"/>
    </location>
</feature>
<evidence type="ECO:0000256" key="1">
    <source>
        <dbReference type="SAM" id="Phobius"/>
    </source>
</evidence>
<dbReference type="RefSeq" id="WP_181601697.1">
    <property type="nucleotide sequence ID" value="NZ_CP059378.1"/>
</dbReference>
<dbReference type="EMBL" id="CP059378">
    <property type="protein sequence ID" value="QLY79674.1"/>
    <property type="molecule type" value="Genomic_DNA"/>
</dbReference>
<keyword evidence="1" id="KW-0812">Transmembrane</keyword>
<reference evidence="2 3" key="1">
    <citation type="submission" date="2020-07" db="EMBL/GenBank/DDBJ databases">
        <title>Electron transfer.</title>
        <authorList>
            <person name="Huang L."/>
            <person name="Liu X."/>
            <person name="Zhou S."/>
        </authorList>
    </citation>
    <scope>NUCLEOTIDE SEQUENCE [LARGE SCALE GENOMIC DNA]</scope>
    <source>
        <strain evidence="2 3">Lx1</strain>
    </source>
</reference>
<evidence type="ECO:0000313" key="2">
    <source>
        <dbReference type="EMBL" id="QLY79674.1"/>
    </source>
</evidence>
<feature type="transmembrane region" description="Helical" evidence="1">
    <location>
        <begin position="63"/>
        <end position="83"/>
    </location>
</feature>
<protein>
    <submittedName>
        <fullName evidence="2">Uncharacterized protein</fullName>
    </submittedName>
</protein>
<dbReference type="Proteomes" id="UP000512286">
    <property type="component" value="Chromosome"/>
</dbReference>
<keyword evidence="1" id="KW-0472">Membrane</keyword>
<organism evidence="2 3">
    <name type="scientific">Clostridium intestinale</name>
    <dbReference type="NCBI Taxonomy" id="36845"/>
    <lineage>
        <taxon>Bacteria</taxon>
        <taxon>Bacillati</taxon>
        <taxon>Bacillota</taxon>
        <taxon>Clostridia</taxon>
        <taxon>Eubacteriales</taxon>
        <taxon>Clostridiaceae</taxon>
        <taxon>Clostridium</taxon>
    </lineage>
</organism>
<feature type="transmembrane region" description="Helical" evidence="1">
    <location>
        <begin position="32"/>
        <end position="51"/>
    </location>
</feature>
<dbReference type="KEGG" id="cint:HZF06_22080"/>
<name>A0A7D6ZX89_9CLOT</name>
<feature type="transmembrane region" description="Helical" evidence="1">
    <location>
        <begin position="158"/>
        <end position="178"/>
    </location>
</feature>